<proteinExistence type="predicted"/>
<dbReference type="InterPro" id="IPR050490">
    <property type="entry name" value="Bact_solute-bd_prot1"/>
</dbReference>
<dbReference type="Proteomes" id="UP000886858">
    <property type="component" value="Unassembled WGS sequence"/>
</dbReference>
<dbReference type="Pfam" id="PF13416">
    <property type="entry name" value="SBP_bac_8"/>
    <property type="match status" value="1"/>
</dbReference>
<feature type="compositionally biased region" description="Low complexity" evidence="6">
    <location>
        <begin position="26"/>
        <end position="47"/>
    </location>
</feature>
<feature type="signal peptide" evidence="7">
    <location>
        <begin position="1"/>
        <end position="22"/>
    </location>
</feature>
<dbReference type="EMBL" id="DWYY01000014">
    <property type="protein sequence ID" value="HJA91750.1"/>
    <property type="molecule type" value="Genomic_DNA"/>
</dbReference>
<reference evidence="8" key="2">
    <citation type="submission" date="2021-04" db="EMBL/GenBank/DDBJ databases">
        <authorList>
            <person name="Gilroy R."/>
        </authorList>
    </citation>
    <scope>NUCLEOTIDE SEQUENCE</scope>
    <source>
        <strain evidence="8">CHK179-7159</strain>
    </source>
</reference>
<keyword evidence="1" id="KW-1003">Cell membrane</keyword>
<dbReference type="InterPro" id="IPR006059">
    <property type="entry name" value="SBP"/>
</dbReference>
<keyword evidence="5" id="KW-0449">Lipoprotein</keyword>
<keyword evidence="2 7" id="KW-0732">Signal</keyword>
<comment type="caution">
    <text evidence="8">The sequence shown here is derived from an EMBL/GenBank/DDBJ whole genome shotgun (WGS) entry which is preliminary data.</text>
</comment>
<dbReference type="PANTHER" id="PTHR43649:SF33">
    <property type="entry name" value="POLYGALACTURONAN_RHAMNOGALACTURONAN-BINDING PROTEIN YTCQ"/>
    <property type="match status" value="1"/>
</dbReference>
<evidence type="ECO:0000256" key="7">
    <source>
        <dbReference type="SAM" id="SignalP"/>
    </source>
</evidence>
<evidence type="ECO:0000256" key="3">
    <source>
        <dbReference type="ARBA" id="ARBA00023136"/>
    </source>
</evidence>
<sequence length="579" mass="63031">MKKKLKTVAILLSMVFAVSSLSACGGSSSGSSSDNGNTGSSAAGSDNTAAAETAGSSDDTADSNDSGSEGAVTLTAWVPDNIRIEDWNTNAMTLYLEEQTGYDLEMVPLSSEDYTTKVNMALTAGSPDELPDIIFSGGFSDSSVWSWAEAGSILPLTDYYNDPELAVNINEAKERTGVDYTQQIVSPDGNIYGVATYNQSYGNEYFSKLWIYQPWLEALGQEVPTTTEEFYELLKLVAETDLNGNGKKDEIGMLGSVGMYSAYWKVLMSAFAYAGDPQYRVVEDGSVSAAYTTDEWKEGLRYLKQMFDEGLIAPESLTMSDEQFKTLINSEDPTVFSFVYAAADMVESGTDRQTDYVCIDTLTGPEGINYSIYTPSVASIAMVVTSNCSNPEAAFRIGDLLSSEYIGISQRWGEEGVDWDYAENVENISDYVSSVEGFNLSIVAYDDAAFWGGTEVTNGSWRQTGPYVRQYGIANGLGIIAGGSDVYTQLFNEAASLYQTAGHQPAEVIPKLIYTTEESDAIAEIESVLKTYVDENMASFVTGSKDIDADWDSYLAEIDNIGLSQYLEVVQTAYDRMYK</sequence>
<evidence type="ECO:0000313" key="9">
    <source>
        <dbReference type="Proteomes" id="UP000886858"/>
    </source>
</evidence>
<feature type="compositionally biased region" description="Polar residues" evidence="6">
    <location>
        <begin position="48"/>
        <end position="67"/>
    </location>
</feature>
<organism evidence="8 9">
    <name type="scientific">Candidatus Eisenbergiella merdipullorum</name>
    <dbReference type="NCBI Taxonomy" id="2838553"/>
    <lineage>
        <taxon>Bacteria</taxon>
        <taxon>Bacillati</taxon>
        <taxon>Bacillota</taxon>
        <taxon>Clostridia</taxon>
        <taxon>Lachnospirales</taxon>
        <taxon>Lachnospiraceae</taxon>
        <taxon>Eisenbergiella</taxon>
    </lineage>
</organism>
<dbReference type="SUPFAM" id="SSF53850">
    <property type="entry name" value="Periplasmic binding protein-like II"/>
    <property type="match status" value="1"/>
</dbReference>
<keyword evidence="4" id="KW-0564">Palmitate</keyword>
<evidence type="ECO:0000256" key="5">
    <source>
        <dbReference type="ARBA" id="ARBA00023288"/>
    </source>
</evidence>
<gene>
    <name evidence="8" type="ORF">H9717_01290</name>
</gene>
<feature type="region of interest" description="Disordered" evidence="6">
    <location>
        <begin position="26"/>
        <end position="69"/>
    </location>
</feature>
<keyword evidence="3" id="KW-0472">Membrane</keyword>
<evidence type="ECO:0000256" key="6">
    <source>
        <dbReference type="SAM" id="MobiDB-lite"/>
    </source>
</evidence>
<name>A0A9D2I3P5_9FIRM</name>
<reference evidence="8" key="1">
    <citation type="journal article" date="2021" name="PeerJ">
        <title>Extensive microbial diversity within the chicken gut microbiome revealed by metagenomics and culture.</title>
        <authorList>
            <person name="Gilroy R."/>
            <person name="Ravi A."/>
            <person name="Getino M."/>
            <person name="Pursley I."/>
            <person name="Horton D.L."/>
            <person name="Alikhan N.F."/>
            <person name="Baker D."/>
            <person name="Gharbi K."/>
            <person name="Hall N."/>
            <person name="Watson M."/>
            <person name="Adriaenssens E.M."/>
            <person name="Foster-Nyarko E."/>
            <person name="Jarju S."/>
            <person name="Secka A."/>
            <person name="Antonio M."/>
            <person name="Oren A."/>
            <person name="Chaudhuri R.R."/>
            <person name="La Ragione R."/>
            <person name="Hildebrand F."/>
            <person name="Pallen M.J."/>
        </authorList>
    </citation>
    <scope>NUCLEOTIDE SEQUENCE</scope>
    <source>
        <strain evidence="8">CHK179-7159</strain>
    </source>
</reference>
<dbReference type="PROSITE" id="PS51257">
    <property type="entry name" value="PROKAR_LIPOPROTEIN"/>
    <property type="match status" value="1"/>
</dbReference>
<evidence type="ECO:0000313" key="8">
    <source>
        <dbReference type="EMBL" id="HJA91750.1"/>
    </source>
</evidence>
<dbReference type="Gene3D" id="3.40.190.10">
    <property type="entry name" value="Periplasmic binding protein-like II"/>
    <property type="match status" value="2"/>
</dbReference>
<evidence type="ECO:0000256" key="2">
    <source>
        <dbReference type="ARBA" id="ARBA00022729"/>
    </source>
</evidence>
<protein>
    <submittedName>
        <fullName evidence="8">Extracellular solute-binding protein</fullName>
    </submittedName>
</protein>
<evidence type="ECO:0000256" key="1">
    <source>
        <dbReference type="ARBA" id="ARBA00022475"/>
    </source>
</evidence>
<evidence type="ECO:0000256" key="4">
    <source>
        <dbReference type="ARBA" id="ARBA00023139"/>
    </source>
</evidence>
<dbReference type="AlphaFoldDB" id="A0A9D2I3P5"/>
<dbReference type="PANTHER" id="PTHR43649">
    <property type="entry name" value="ARABINOSE-BINDING PROTEIN-RELATED"/>
    <property type="match status" value="1"/>
</dbReference>
<accession>A0A9D2I3P5</accession>
<feature type="chain" id="PRO_5039174110" evidence="7">
    <location>
        <begin position="23"/>
        <end position="579"/>
    </location>
</feature>